<sequence length="192" mass="21824">MIFSLRDLAIRSYSSKAVAAPAIDNGDHDEHVYQSDRRSVHWTNFRGQPASASVPASMVLTIEKPGFRFTTRVRPLRVAEWNIDDKVTFIMSGRFTTRVQPLRVAEWNIDDIVTFIMSGSVFLSSPTDELRNRNWNLKQASMIYCISRVGDGPRDKMKEFDNNVCHCQFDNFQAGVQASRTIDGLTVMDSIK</sequence>
<dbReference type="AlphaFoldDB" id="A0A6L2NC41"/>
<dbReference type="EMBL" id="BKCJ010008755">
    <property type="protein sequence ID" value="GEU83803.1"/>
    <property type="molecule type" value="Genomic_DNA"/>
</dbReference>
<reference evidence="1" key="1">
    <citation type="journal article" date="2019" name="Sci. Rep.">
        <title>Draft genome of Tanacetum cinerariifolium, the natural source of mosquito coil.</title>
        <authorList>
            <person name="Yamashiro T."/>
            <person name="Shiraishi A."/>
            <person name="Satake H."/>
            <person name="Nakayama K."/>
        </authorList>
    </citation>
    <scope>NUCLEOTIDE SEQUENCE</scope>
</reference>
<proteinExistence type="predicted"/>
<protein>
    <submittedName>
        <fullName evidence="1">Uncharacterized protein</fullName>
    </submittedName>
</protein>
<name>A0A6L2NC41_TANCI</name>
<organism evidence="1">
    <name type="scientific">Tanacetum cinerariifolium</name>
    <name type="common">Dalmatian daisy</name>
    <name type="synonym">Chrysanthemum cinerariifolium</name>
    <dbReference type="NCBI Taxonomy" id="118510"/>
    <lineage>
        <taxon>Eukaryota</taxon>
        <taxon>Viridiplantae</taxon>
        <taxon>Streptophyta</taxon>
        <taxon>Embryophyta</taxon>
        <taxon>Tracheophyta</taxon>
        <taxon>Spermatophyta</taxon>
        <taxon>Magnoliopsida</taxon>
        <taxon>eudicotyledons</taxon>
        <taxon>Gunneridae</taxon>
        <taxon>Pentapetalae</taxon>
        <taxon>asterids</taxon>
        <taxon>campanulids</taxon>
        <taxon>Asterales</taxon>
        <taxon>Asteraceae</taxon>
        <taxon>Asteroideae</taxon>
        <taxon>Anthemideae</taxon>
        <taxon>Anthemidinae</taxon>
        <taxon>Tanacetum</taxon>
    </lineage>
</organism>
<evidence type="ECO:0000313" key="1">
    <source>
        <dbReference type="EMBL" id="GEU83803.1"/>
    </source>
</evidence>
<gene>
    <name evidence="1" type="ORF">Tci_055781</name>
</gene>
<accession>A0A6L2NC41</accession>
<comment type="caution">
    <text evidence="1">The sequence shown here is derived from an EMBL/GenBank/DDBJ whole genome shotgun (WGS) entry which is preliminary data.</text>
</comment>